<feature type="domain" description="GOLD" evidence="11">
    <location>
        <begin position="36"/>
        <end position="134"/>
    </location>
</feature>
<comment type="caution">
    <text evidence="12">The sequence shown here is derived from an EMBL/GenBank/DDBJ whole genome shotgun (WGS) entry which is preliminary data.</text>
</comment>
<dbReference type="GeneID" id="28727053"/>
<keyword evidence="13" id="KW-1185">Reference proteome</keyword>
<comment type="similarity">
    <text evidence="2 7">Belongs to the EMP24/GP25L family.</text>
</comment>
<dbReference type="GO" id="GO:0016020">
    <property type="term" value="C:membrane"/>
    <property type="evidence" value="ECO:0007669"/>
    <property type="project" value="UniProtKB-SubCell"/>
</dbReference>
<dbReference type="EMBL" id="LGAV01000003">
    <property type="protein sequence ID" value="KOS14591.1"/>
    <property type="molecule type" value="Genomic_DNA"/>
</dbReference>
<dbReference type="InterPro" id="IPR009038">
    <property type="entry name" value="GOLD_dom"/>
</dbReference>
<evidence type="ECO:0000313" key="12">
    <source>
        <dbReference type="EMBL" id="KOS14591.1"/>
    </source>
</evidence>
<evidence type="ECO:0000256" key="8">
    <source>
        <dbReference type="SAM" id="Coils"/>
    </source>
</evidence>
<evidence type="ECO:0000256" key="10">
    <source>
        <dbReference type="SAM" id="SignalP"/>
    </source>
</evidence>
<reference evidence="12 13" key="1">
    <citation type="submission" date="2015-07" db="EMBL/GenBank/DDBJ databases">
        <title>Draft Genome Sequence of Malassezia furfur CBS1878 and Malassezia pachydermatis CBS1879.</title>
        <authorList>
            <person name="Triana S."/>
            <person name="Ohm R."/>
            <person name="Gonzalez A."/>
            <person name="DeCock H."/>
            <person name="Restrepo S."/>
            <person name="Celis A."/>
        </authorList>
    </citation>
    <scope>NUCLEOTIDE SEQUENCE [LARGE SCALE GENOMIC DNA]</scope>
    <source>
        <strain evidence="12 13">CBS 1879</strain>
    </source>
</reference>
<dbReference type="VEuPathDB" id="FungiDB:Malapachy_0663"/>
<evidence type="ECO:0000256" key="1">
    <source>
        <dbReference type="ARBA" id="ARBA00004479"/>
    </source>
</evidence>
<dbReference type="InterPro" id="IPR015720">
    <property type="entry name" value="Emp24-like"/>
</dbReference>
<keyword evidence="5 9" id="KW-1133">Transmembrane helix</keyword>
<evidence type="ECO:0000256" key="4">
    <source>
        <dbReference type="ARBA" id="ARBA00022729"/>
    </source>
</evidence>
<evidence type="ECO:0000313" key="13">
    <source>
        <dbReference type="Proteomes" id="UP000037751"/>
    </source>
</evidence>
<gene>
    <name evidence="12" type="ORF">Malapachy_0663</name>
</gene>
<evidence type="ECO:0000256" key="6">
    <source>
        <dbReference type="ARBA" id="ARBA00023136"/>
    </source>
</evidence>
<feature type="coiled-coil region" evidence="8">
    <location>
        <begin position="151"/>
        <end position="178"/>
    </location>
</feature>
<dbReference type="PANTHER" id="PTHR22811">
    <property type="entry name" value="TRANSMEMBRANE EMP24 DOMAIN-CONTAINING PROTEIN"/>
    <property type="match status" value="1"/>
</dbReference>
<name>A0A0M8MVU0_9BASI</name>
<evidence type="ECO:0000256" key="3">
    <source>
        <dbReference type="ARBA" id="ARBA00022692"/>
    </source>
</evidence>
<dbReference type="RefSeq" id="XP_017992223.1">
    <property type="nucleotide sequence ID" value="XM_018135178.1"/>
</dbReference>
<dbReference type="Proteomes" id="UP000037751">
    <property type="component" value="Unassembled WGS sequence"/>
</dbReference>
<evidence type="ECO:0000256" key="5">
    <source>
        <dbReference type="ARBA" id="ARBA00022989"/>
    </source>
</evidence>
<evidence type="ECO:0000256" key="9">
    <source>
        <dbReference type="SAM" id="Phobius"/>
    </source>
</evidence>
<dbReference type="Pfam" id="PF01105">
    <property type="entry name" value="EMP24_GP25L"/>
    <property type="match status" value="1"/>
</dbReference>
<dbReference type="OrthoDB" id="3427at2759"/>
<evidence type="ECO:0000256" key="7">
    <source>
        <dbReference type="RuleBase" id="RU003827"/>
    </source>
</evidence>
<evidence type="ECO:0000256" key="2">
    <source>
        <dbReference type="ARBA" id="ARBA00007104"/>
    </source>
</evidence>
<keyword evidence="6 9" id="KW-0472">Membrane</keyword>
<accession>A0A0M8MVU0</accession>
<comment type="subcellular location">
    <subcellularLocation>
        <location evidence="1 7">Membrane</location>
        <topology evidence="1 7">Single-pass type I membrane protein</topology>
    </subcellularLocation>
</comment>
<dbReference type="PROSITE" id="PS50866">
    <property type="entry name" value="GOLD"/>
    <property type="match status" value="1"/>
</dbReference>
<proteinExistence type="inferred from homology"/>
<dbReference type="AlphaFoldDB" id="A0A0M8MVU0"/>
<organism evidence="12 13">
    <name type="scientific">Malassezia pachydermatis</name>
    <dbReference type="NCBI Taxonomy" id="77020"/>
    <lineage>
        <taxon>Eukaryota</taxon>
        <taxon>Fungi</taxon>
        <taxon>Dikarya</taxon>
        <taxon>Basidiomycota</taxon>
        <taxon>Ustilaginomycotina</taxon>
        <taxon>Malasseziomycetes</taxon>
        <taxon>Malasseziales</taxon>
        <taxon>Malasseziaceae</taxon>
        <taxon>Malassezia</taxon>
    </lineage>
</organism>
<feature type="signal peptide" evidence="10">
    <location>
        <begin position="1"/>
        <end position="21"/>
    </location>
</feature>
<keyword evidence="4 10" id="KW-0732">Signal</keyword>
<dbReference type="STRING" id="77020.A0A0M8MVU0"/>
<protein>
    <submittedName>
        <fullName evidence="12">p24 involved in membrane trafficking</fullName>
    </submittedName>
</protein>
<evidence type="ECO:0000259" key="11">
    <source>
        <dbReference type="PROSITE" id="PS50866"/>
    </source>
</evidence>
<keyword evidence="8" id="KW-0175">Coiled coil</keyword>
<dbReference type="SMART" id="SM01190">
    <property type="entry name" value="EMP24_GP25L"/>
    <property type="match status" value="1"/>
</dbReference>
<feature type="transmembrane region" description="Helical" evidence="9">
    <location>
        <begin position="197"/>
        <end position="219"/>
    </location>
</feature>
<sequence length="225" mass="26249">MGYARRVPSLLWLTVFILTLAKSVAPLYFYFEAGTNKCFYEQLPADTIVVGHYYLEEWDDTQSHFDIPKDVALGILVKHVDSDHDLVSSKGKSDGRFAFSSHEAGRHEICFNTEYQGVRLPHQHTPELRMHLDIIIGDSHRSNSVADKEHAEDLLSRARALNAKMRDLRKEQQYQREREMEFRDLSESTNARVVWCIILQMLVLLVCCLWQLVSLKLFFEDKKFR</sequence>
<keyword evidence="3 7" id="KW-0812">Transmembrane</keyword>
<feature type="chain" id="PRO_5005818743" evidence="10">
    <location>
        <begin position="22"/>
        <end position="225"/>
    </location>
</feature>